<name>A0A8H3ITX0_9LECA</name>
<evidence type="ECO:0000256" key="1">
    <source>
        <dbReference type="SAM" id="MobiDB-lite"/>
    </source>
</evidence>
<dbReference type="AlphaFoldDB" id="A0A8H3ITX0"/>
<dbReference type="OrthoDB" id="5345509at2759"/>
<dbReference type="Proteomes" id="UP000664203">
    <property type="component" value="Unassembled WGS sequence"/>
</dbReference>
<protein>
    <recommendedName>
        <fullName evidence="4">F-box domain-containing protein</fullName>
    </recommendedName>
</protein>
<feature type="region of interest" description="Disordered" evidence="1">
    <location>
        <begin position="1"/>
        <end position="26"/>
    </location>
</feature>
<feature type="compositionally biased region" description="Polar residues" evidence="1">
    <location>
        <begin position="1"/>
        <end position="24"/>
    </location>
</feature>
<proteinExistence type="predicted"/>
<gene>
    <name evidence="2" type="ORF">ALECFALPRED_003420</name>
</gene>
<evidence type="ECO:0000313" key="3">
    <source>
        <dbReference type="Proteomes" id="UP000664203"/>
    </source>
</evidence>
<organism evidence="2 3">
    <name type="scientific">Alectoria fallacina</name>
    <dbReference type="NCBI Taxonomy" id="1903189"/>
    <lineage>
        <taxon>Eukaryota</taxon>
        <taxon>Fungi</taxon>
        <taxon>Dikarya</taxon>
        <taxon>Ascomycota</taxon>
        <taxon>Pezizomycotina</taxon>
        <taxon>Lecanoromycetes</taxon>
        <taxon>OSLEUM clade</taxon>
        <taxon>Lecanoromycetidae</taxon>
        <taxon>Lecanorales</taxon>
        <taxon>Lecanorineae</taxon>
        <taxon>Parmeliaceae</taxon>
        <taxon>Alectoria</taxon>
    </lineage>
</organism>
<dbReference type="EMBL" id="CAJPDR010000213">
    <property type="protein sequence ID" value="CAF9926334.1"/>
    <property type="molecule type" value="Genomic_DNA"/>
</dbReference>
<accession>A0A8H3ITX0</accession>
<evidence type="ECO:0008006" key="4">
    <source>
        <dbReference type="Google" id="ProtNLM"/>
    </source>
</evidence>
<sequence>MASESDNSLSNPIQTTGNKTTDSELQLMPSTKIPVSFLDLPRELRDMIYRHSITAGNLEILRTSKLVSEEAIQLLSKNAIFRVNLGFPDREPPTNLALAPTTSAQHVEFRLDTSSAALPFNLSFISLFAGTLTPRESCLVTLNYGKEGSATHHIERDALFVILEGLIGFKSLVIKIVIERYEASEFEGLLTEEQFRETFPYESRLLLHHRASYQKVREFLECSLGPAKFDDSVDSHCLEFHPLGAFSENSDPGVEGYN</sequence>
<keyword evidence="3" id="KW-1185">Reference proteome</keyword>
<evidence type="ECO:0000313" key="2">
    <source>
        <dbReference type="EMBL" id="CAF9926334.1"/>
    </source>
</evidence>
<reference evidence="2" key="1">
    <citation type="submission" date="2021-03" db="EMBL/GenBank/DDBJ databases">
        <authorList>
            <person name="Tagirdzhanova G."/>
        </authorList>
    </citation>
    <scope>NUCLEOTIDE SEQUENCE</scope>
</reference>
<comment type="caution">
    <text evidence="2">The sequence shown here is derived from an EMBL/GenBank/DDBJ whole genome shotgun (WGS) entry which is preliminary data.</text>
</comment>